<evidence type="ECO:0000313" key="2">
    <source>
        <dbReference type="EMBL" id="KAB8076987.1"/>
    </source>
</evidence>
<dbReference type="PANTHER" id="PTHR37535:SF3">
    <property type="entry name" value="FLUG DOMAIN-CONTAINING PROTEIN"/>
    <property type="match status" value="1"/>
</dbReference>
<evidence type="ECO:0000313" key="3">
    <source>
        <dbReference type="Proteomes" id="UP000326565"/>
    </source>
</evidence>
<protein>
    <submittedName>
        <fullName evidence="2">Uncharacterized protein</fullName>
    </submittedName>
</protein>
<organism evidence="2 3">
    <name type="scientific">Aspergillus leporis</name>
    <dbReference type="NCBI Taxonomy" id="41062"/>
    <lineage>
        <taxon>Eukaryota</taxon>
        <taxon>Fungi</taxon>
        <taxon>Dikarya</taxon>
        <taxon>Ascomycota</taxon>
        <taxon>Pezizomycotina</taxon>
        <taxon>Eurotiomycetes</taxon>
        <taxon>Eurotiomycetidae</taxon>
        <taxon>Eurotiales</taxon>
        <taxon>Aspergillaceae</taxon>
        <taxon>Aspergillus</taxon>
        <taxon>Aspergillus subgen. Circumdati</taxon>
    </lineage>
</organism>
<dbReference type="EMBL" id="ML732174">
    <property type="protein sequence ID" value="KAB8076987.1"/>
    <property type="molecule type" value="Genomic_DNA"/>
</dbReference>
<reference evidence="2 3" key="1">
    <citation type="submission" date="2019-04" db="EMBL/GenBank/DDBJ databases">
        <title>Friends and foes A comparative genomics study of 23 Aspergillus species from section Flavi.</title>
        <authorList>
            <consortium name="DOE Joint Genome Institute"/>
            <person name="Kjaerbolling I."/>
            <person name="Vesth T."/>
            <person name="Frisvad J.C."/>
            <person name="Nybo J.L."/>
            <person name="Theobald S."/>
            <person name="Kildgaard S."/>
            <person name="Isbrandt T."/>
            <person name="Kuo A."/>
            <person name="Sato A."/>
            <person name="Lyhne E.K."/>
            <person name="Kogle M.E."/>
            <person name="Wiebenga A."/>
            <person name="Kun R.S."/>
            <person name="Lubbers R.J."/>
            <person name="Makela M.R."/>
            <person name="Barry K."/>
            <person name="Chovatia M."/>
            <person name="Clum A."/>
            <person name="Daum C."/>
            <person name="Haridas S."/>
            <person name="He G."/>
            <person name="LaButti K."/>
            <person name="Lipzen A."/>
            <person name="Mondo S."/>
            <person name="Riley R."/>
            <person name="Salamov A."/>
            <person name="Simmons B.A."/>
            <person name="Magnuson J.K."/>
            <person name="Henrissat B."/>
            <person name="Mortensen U.H."/>
            <person name="Larsen T.O."/>
            <person name="Devries R.P."/>
            <person name="Grigoriev I.V."/>
            <person name="Machida M."/>
            <person name="Baker S.E."/>
            <person name="Andersen M.R."/>
        </authorList>
    </citation>
    <scope>NUCLEOTIDE SEQUENCE [LARGE SCALE GENOMIC DNA]</scope>
    <source>
        <strain evidence="2 3">CBS 151.66</strain>
    </source>
</reference>
<keyword evidence="1" id="KW-0812">Transmembrane</keyword>
<dbReference type="Proteomes" id="UP000326565">
    <property type="component" value="Unassembled WGS sequence"/>
</dbReference>
<sequence length="173" mass="19644">MSKDLKTLYYGQISLILLSNSHGPCDHLVMEIDLKHTEGHHNKPKCKVFLISEVNASVFDIVMLVIIMAILDDAFESNIRSVEEVFSSHLLAPRRSNRLKFRKDRLNVPVCQQPISTGYGNRTHDMKLLKYHTYLYYLQRLSLAAGMILAMRPYDLRRGTGEAVGSVASLPLL</sequence>
<evidence type="ECO:0000256" key="1">
    <source>
        <dbReference type="SAM" id="Phobius"/>
    </source>
</evidence>
<keyword evidence="3" id="KW-1185">Reference proteome</keyword>
<keyword evidence="1" id="KW-1133">Transmembrane helix</keyword>
<dbReference type="Pfam" id="PF11917">
    <property type="entry name" value="DUF3435"/>
    <property type="match status" value="1"/>
</dbReference>
<dbReference type="InterPro" id="IPR021842">
    <property type="entry name" value="DUF3435"/>
</dbReference>
<keyword evidence="1" id="KW-0472">Membrane</keyword>
<dbReference type="PANTHER" id="PTHR37535">
    <property type="entry name" value="FLUG DOMAIN PROTEIN"/>
    <property type="match status" value="1"/>
</dbReference>
<dbReference type="OrthoDB" id="4424230at2759"/>
<name>A0A5N5XA83_9EURO</name>
<accession>A0A5N5XA83</accession>
<gene>
    <name evidence="2" type="ORF">BDV29DRAFT_154237</name>
</gene>
<dbReference type="AlphaFoldDB" id="A0A5N5XA83"/>
<proteinExistence type="predicted"/>
<feature type="transmembrane region" description="Helical" evidence="1">
    <location>
        <begin position="48"/>
        <end position="71"/>
    </location>
</feature>